<organism evidence="2 3">
    <name type="scientific">Melghirimyces profundicolus</name>
    <dbReference type="NCBI Taxonomy" id="1242148"/>
    <lineage>
        <taxon>Bacteria</taxon>
        <taxon>Bacillati</taxon>
        <taxon>Bacillota</taxon>
        <taxon>Bacilli</taxon>
        <taxon>Bacillales</taxon>
        <taxon>Thermoactinomycetaceae</taxon>
        <taxon>Melghirimyces</taxon>
    </lineage>
</organism>
<reference evidence="2 3" key="1">
    <citation type="submission" date="2018-04" db="EMBL/GenBank/DDBJ databases">
        <title>Genomic Encyclopedia of Archaeal and Bacterial Type Strains, Phase II (KMG-II): from individual species to whole genera.</title>
        <authorList>
            <person name="Goeker M."/>
        </authorList>
    </citation>
    <scope>NUCLEOTIDE SEQUENCE [LARGE SCALE GENOMIC DNA]</scope>
    <source>
        <strain evidence="2 3">DSM 45787</strain>
    </source>
</reference>
<accession>A0A2T6B0J5</accession>
<evidence type="ECO:0000313" key="3">
    <source>
        <dbReference type="Proteomes" id="UP000244240"/>
    </source>
</evidence>
<gene>
    <name evidence="2" type="ORF">C8P63_14014</name>
</gene>
<evidence type="ECO:0000256" key="1">
    <source>
        <dbReference type="SAM" id="Phobius"/>
    </source>
</evidence>
<dbReference type="Proteomes" id="UP000244240">
    <property type="component" value="Unassembled WGS sequence"/>
</dbReference>
<keyword evidence="1" id="KW-0472">Membrane</keyword>
<evidence type="ECO:0000313" key="2">
    <source>
        <dbReference type="EMBL" id="PTX49619.1"/>
    </source>
</evidence>
<feature type="transmembrane region" description="Helical" evidence="1">
    <location>
        <begin position="35"/>
        <end position="57"/>
    </location>
</feature>
<proteinExistence type="predicted"/>
<sequence>MGPIRNPLFAAGYAACFNRCPSGLRGLPLQFPEPFLLLLEFLLILPAPAFIAVHRILLPLCRPRCLGVGFPRQSISNPPFELG</sequence>
<keyword evidence="1" id="KW-0812">Transmembrane</keyword>
<keyword evidence="3" id="KW-1185">Reference proteome</keyword>
<dbReference type="AlphaFoldDB" id="A0A2T6B0J5"/>
<name>A0A2T6B0J5_9BACL</name>
<dbReference type="EMBL" id="QBKR01000040">
    <property type="protein sequence ID" value="PTX49619.1"/>
    <property type="molecule type" value="Genomic_DNA"/>
</dbReference>
<comment type="caution">
    <text evidence="2">The sequence shown here is derived from an EMBL/GenBank/DDBJ whole genome shotgun (WGS) entry which is preliminary data.</text>
</comment>
<protein>
    <submittedName>
        <fullName evidence="2">Uncharacterized protein</fullName>
    </submittedName>
</protein>
<keyword evidence="1" id="KW-1133">Transmembrane helix</keyword>